<comment type="similarity">
    <text evidence="1 3">Belongs to the enoyl-CoA hydratase/isomerase family.</text>
</comment>
<dbReference type="PROSITE" id="PS00166">
    <property type="entry name" value="ENOYL_COA_HYDRATASE"/>
    <property type="match status" value="1"/>
</dbReference>
<dbReference type="EMBL" id="JARGDL010000002">
    <property type="protein sequence ID" value="MDF1610842.1"/>
    <property type="molecule type" value="Genomic_DNA"/>
</dbReference>
<evidence type="ECO:0000313" key="4">
    <source>
        <dbReference type="EMBL" id="MDF1610842.1"/>
    </source>
</evidence>
<dbReference type="RefSeq" id="WP_321534609.1">
    <property type="nucleotide sequence ID" value="NZ_JARGDL010000002.1"/>
</dbReference>
<dbReference type="Pfam" id="PF00378">
    <property type="entry name" value="ECH_1"/>
    <property type="match status" value="1"/>
</dbReference>
<dbReference type="InterPro" id="IPR001753">
    <property type="entry name" value="Enoyl-CoA_hydra/iso"/>
</dbReference>
<dbReference type="PANTHER" id="PTHR11941">
    <property type="entry name" value="ENOYL-COA HYDRATASE-RELATED"/>
    <property type="match status" value="1"/>
</dbReference>
<dbReference type="Gene3D" id="3.90.226.10">
    <property type="entry name" value="2-enoyl-CoA Hydratase, Chain A, domain 1"/>
    <property type="match status" value="1"/>
</dbReference>
<reference evidence="4" key="1">
    <citation type="submission" date="2023-03" db="EMBL/GenBank/DDBJ databases">
        <title>Stygiobacter electus gen. nov., sp. nov., facultatively anaerobic thermotolerant bacterium of the class Ignavibacteria from a well of Yessentuki mineral water deposit.</title>
        <authorList>
            <person name="Podosokorskaya O.A."/>
            <person name="Elcheninov A.G."/>
            <person name="Petrova N.F."/>
            <person name="Zavarzina D.G."/>
            <person name="Kublanov I.V."/>
            <person name="Merkel A.Y."/>
        </authorList>
    </citation>
    <scope>NUCLEOTIDE SEQUENCE</scope>
    <source>
        <strain evidence="4">09-Me</strain>
    </source>
</reference>
<dbReference type="InterPro" id="IPR014748">
    <property type="entry name" value="Enoyl-CoA_hydra_C"/>
</dbReference>
<dbReference type="Gene3D" id="1.10.12.10">
    <property type="entry name" value="Lyase 2-enoyl-coa Hydratase, Chain A, domain 2"/>
    <property type="match status" value="1"/>
</dbReference>
<proteinExistence type="inferred from homology"/>
<evidence type="ECO:0000313" key="5">
    <source>
        <dbReference type="Proteomes" id="UP001221302"/>
    </source>
</evidence>
<gene>
    <name evidence="4" type="ORF">P0M35_01645</name>
</gene>
<dbReference type="PANTHER" id="PTHR11941:SF54">
    <property type="entry name" value="ENOYL-COA HYDRATASE, MITOCHONDRIAL"/>
    <property type="match status" value="1"/>
</dbReference>
<dbReference type="GO" id="GO:0006635">
    <property type="term" value="P:fatty acid beta-oxidation"/>
    <property type="evidence" value="ECO:0007669"/>
    <property type="project" value="TreeGrafter"/>
</dbReference>
<organism evidence="4 5">
    <name type="scientific">Stygiobacter electus</name>
    <dbReference type="NCBI Taxonomy" id="3032292"/>
    <lineage>
        <taxon>Bacteria</taxon>
        <taxon>Pseudomonadati</taxon>
        <taxon>Ignavibacteriota</taxon>
        <taxon>Ignavibacteria</taxon>
        <taxon>Ignavibacteriales</taxon>
        <taxon>Melioribacteraceae</taxon>
        <taxon>Stygiobacter</taxon>
    </lineage>
</organism>
<dbReference type="SUPFAM" id="SSF52096">
    <property type="entry name" value="ClpP/crotonase"/>
    <property type="match status" value="1"/>
</dbReference>
<dbReference type="InterPro" id="IPR029045">
    <property type="entry name" value="ClpP/crotonase-like_dom_sf"/>
</dbReference>
<dbReference type="Proteomes" id="UP001221302">
    <property type="component" value="Unassembled WGS sequence"/>
</dbReference>
<dbReference type="GO" id="GO:0016836">
    <property type="term" value="F:hydro-lyase activity"/>
    <property type="evidence" value="ECO:0007669"/>
    <property type="project" value="UniProtKB-ARBA"/>
</dbReference>
<evidence type="ECO:0000256" key="2">
    <source>
        <dbReference type="ARBA" id="ARBA00023239"/>
    </source>
</evidence>
<name>A0AAE3NY30_9BACT</name>
<accession>A0AAE3NY30</accession>
<protein>
    <submittedName>
        <fullName evidence="4">Enoyl-CoA hydratase-related protein</fullName>
    </submittedName>
</protein>
<keyword evidence="5" id="KW-1185">Reference proteome</keyword>
<dbReference type="AlphaFoldDB" id="A0AAE3NY30"/>
<sequence length="260" mass="28149">MNYKNLLYEVNNHVALVTINRPEKLNSLNNETLDELESCFKEIKNDKDVYVVIITGSGEKAFVAGADISELNKLNVISAKAFAEKGQAIFNLIENLGKPVIAAVNGFALGGGCELALACHIRFASDRAKFGQPEVNLGIIPGYGGTQRLTRIVGSGRAAELILSGDLIDAEEAYRIGLVNKIFSPEELLNETKKFAEKISSKGQVAISLALKAIVSCDELSESEGQNLESSLFAICCGTEDFKEGTSAFLEKRKPVFKNL</sequence>
<evidence type="ECO:0000256" key="1">
    <source>
        <dbReference type="ARBA" id="ARBA00005254"/>
    </source>
</evidence>
<dbReference type="CDD" id="cd06558">
    <property type="entry name" value="crotonase-like"/>
    <property type="match status" value="1"/>
</dbReference>
<comment type="caution">
    <text evidence="4">The sequence shown here is derived from an EMBL/GenBank/DDBJ whole genome shotgun (WGS) entry which is preliminary data.</text>
</comment>
<evidence type="ECO:0000256" key="3">
    <source>
        <dbReference type="RuleBase" id="RU003707"/>
    </source>
</evidence>
<dbReference type="FunFam" id="3.90.226.10:FF:000009">
    <property type="entry name" value="Carnitinyl-CoA dehydratase"/>
    <property type="match status" value="1"/>
</dbReference>
<dbReference type="FunFam" id="1.10.12.10:FF:000001">
    <property type="entry name" value="Probable enoyl-CoA hydratase, mitochondrial"/>
    <property type="match status" value="1"/>
</dbReference>
<keyword evidence="2" id="KW-0456">Lyase</keyword>
<dbReference type="InterPro" id="IPR018376">
    <property type="entry name" value="Enoyl-CoA_hyd/isom_CS"/>
</dbReference>